<dbReference type="EMBL" id="AJYW02000058">
    <property type="protein sequence ID" value="OEE78102.1"/>
    <property type="molecule type" value="Genomic_DNA"/>
</dbReference>
<feature type="domain" description="Type IV / VI secretion system DotU" evidence="1">
    <location>
        <begin position="50"/>
        <end position="249"/>
    </location>
</feature>
<dbReference type="Proteomes" id="UP000094165">
    <property type="component" value="Unassembled WGS sequence"/>
</dbReference>
<dbReference type="RefSeq" id="WP_017052353.1">
    <property type="nucleotide sequence ID" value="NZ_AJYW02000058.1"/>
</dbReference>
<comment type="caution">
    <text evidence="2">The sequence shown here is derived from an EMBL/GenBank/DDBJ whole genome shotgun (WGS) entry which is preliminary data.</text>
</comment>
<dbReference type="InterPro" id="IPR038522">
    <property type="entry name" value="T4/T6SS_DotU_sf"/>
</dbReference>
<accession>A0A1E5D3I2</accession>
<dbReference type="NCBIfam" id="TIGR03349">
    <property type="entry name" value="IV_VI_DotU"/>
    <property type="match status" value="1"/>
</dbReference>
<dbReference type="Pfam" id="PF09850">
    <property type="entry name" value="DotU"/>
    <property type="match status" value="1"/>
</dbReference>
<name>A0A1E5D3I2_9VIBR</name>
<dbReference type="PANTHER" id="PTHR38033:SF1">
    <property type="entry name" value="DOTU FAMILY TYPE IV_VI SECRETION SYSTEM PROTEIN"/>
    <property type="match status" value="1"/>
</dbReference>
<dbReference type="InterPro" id="IPR017732">
    <property type="entry name" value="T4/T6SS_DotU"/>
</dbReference>
<gene>
    <name evidence="2" type="ORF">A130_13755</name>
</gene>
<proteinExistence type="predicted"/>
<reference evidence="2 3" key="1">
    <citation type="journal article" date="2012" name="Science">
        <title>Ecological populations of bacteria act as socially cohesive units of antibiotic production and resistance.</title>
        <authorList>
            <person name="Cordero O.X."/>
            <person name="Wildschutte H."/>
            <person name="Kirkup B."/>
            <person name="Proehl S."/>
            <person name="Ngo L."/>
            <person name="Hussain F."/>
            <person name="Le Roux F."/>
            <person name="Mincer T."/>
            <person name="Polz M.F."/>
        </authorList>
    </citation>
    <scope>NUCLEOTIDE SEQUENCE [LARGE SCALE GENOMIC DNA]</scope>
    <source>
        <strain evidence="2 3">FF-238</strain>
    </source>
</reference>
<dbReference type="NCBIfam" id="NF038228">
    <property type="entry name" value="IcmH_DotU_IVB"/>
    <property type="match status" value="1"/>
</dbReference>
<evidence type="ECO:0000259" key="1">
    <source>
        <dbReference type="Pfam" id="PF09850"/>
    </source>
</evidence>
<dbReference type="Gene3D" id="1.25.40.590">
    <property type="entry name" value="Type IV / VI secretion system, DotU"/>
    <property type="match status" value="1"/>
</dbReference>
<keyword evidence="3" id="KW-1185">Reference proteome</keyword>
<sequence>MTGLFNEEPTIVIHRKAAETAHQSNDEQSLPADLSGTERLIETFAVYDSPLLNAATELLGMLVTLPRQTNPRDIERFRQRLLDAIVVFRQRGLYLDYHPSVIEKSCFVLCAAFDEAILYTSWGEQARWENHSLLSKVFSQRNGGEAFFVLLEKANQQPAKLVDFLELQYVLLMLGFKGRYRHEDENQLHEIKSNVYGIIRNYRAENVLLVPKTPELIVGKQPWRMLSLSKMLGLAALCLGLSYGASEYWYSNRSQPILHQFSAIDMSGVSLKSENHDLIYISTDADIGEIELTPVHEEEPKVQVAAVQWEVILAVFTRSSDAVRMSTELQKAGYESFTRETEHGIELFLRAGDNLTVIRKLKNELNVRFGLNATIRRAQK</sequence>
<dbReference type="AlphaFoldDB" id="A0A1E5D3I2"/>
<dbReference type="PANTHER" id="PTHR38033">
    <property type="entry name" value="MEMBRANE PROTEIN-RELATED"/>
    <property type="match status" value="1"/>
</dbReference>
<evidence type="ECO:0000313" key="3">
    <source>
        <dbReference type="Proteomes" id="UP000094165"/>
    </source>
</evidence>
<organism evidence="2 3">
    <name type="scientific">Vibrio genomosp. F6 str. FF-238</name>
    <dbReference type="NCBI Taxonomy" id="1191298"/>
    <lineage>
        <taxon>Bacteria</taxon>
        <taxon>Pseudomonadati</taxon>
        <taxon>Pseudomonadota</taxon>
        <taxon>Gammaproteobacteria</taxon>
        <taxon>Vibrionales</taxon>
        <taxon>Vibrionaceae</taxon>
        <taxon>Vibrio</taxon>
    </lineage>
</organism>
<evidence type="ECO:0000313" key="2">
    <source>
        <dbReference type="EMBL" id="OEE78102.1"/>
    </source>
</evidence>
<protein>
    <recommendedName>
        <fullName evidence="1">Type IV / VI secretion system DotU domain-containing protein</fullName>
    </recommendedName>
</protein>